<evidence type="ECO:0000313" key="3">
    <source>
        <dbReference type="EMBL" id="NHB76171.1"/>
    </source>
</evidence>
<proteinExistence type="predicted"/>
<dbReference type="InterPro" id="IPR024331">
    <property type="entry name" value="DUF3859"/>
</dbReference>
<dbReference type="Pfam" id="PF12975">
    <property type="entry name" value="DUF3859"/>
    <property type="match status" value="1"/>
</dbReference>
<comment type="caution">
    <text evidence="3">The sequence shown here is derived from an EMBL/GenBank/DDBJ whole genome shotgun (WGS) entry which is preliminary data.</text>
</comment>
<feature type="signal peptide" evidence="1">
    <location>
        <begin position="1"/>
        <end position="17"/>
    </location>
</feature>
<dbReference type="EMBL" id="JAANHS010000003">
    <property type="protein sequence ID" value="NHB76171.1"/>
    <property type="molecule type" value="Genomic_DNA"/>
</dbReference>
<feature type="chain" id="PRO_5046993332" evidence="1">
    <location>
        <begin position="18"/>
        <end position="171"/>
    </location>
</feature>
<gene>
    <name evidence="3" type="ORF">G8O29_05360</name>
</gene>
<keyword evidence="4" id="KW-1185">Reference proteome</keyword>
<dbReference type="Proteomes" id="UP001515660">
    <property type="component" value="Unassembled WGS sequence"/>
</dbReference>
<feature type="domain" description="DUF3859" evidence="2">
    <location>
        <begin position="26"/>
        <end position="154"/>
    </location>
</feature>
<evidence type="ECO:0000313" key="4">
    <source>
        <dbReference type="Proteomes" id="UP001515660"/>
    </source>
</evidence>
<protein>
    <submittedName>
        <fullName evidence="3">DUF3859 domain-containing protein</fullName>
    </submittedName>
</protein>
<evidence type="ECO:0000256" key="1">
    <source>
        <dbReference type="SAM" id="SignalP"/>
    </source>
</evidence>
<name>A0ABX0G5W4_9RHOB</name>
<keyword evidence="1" id="KW-0732">Signal</keyword>
<reference evidence="3 4" key="1">
    <citation type="journal article" date="2022" name="Microorganisms">
        <title>Genome Sequence and Characterization of a Xanthorhodopsin-Containing, Aerobic Anoxygenic Phototrophic Rhodobacter Species, Isolated from Mesophilic Conditions at Yellowstone National Park.</title>
        <authorList>
            <person name="Kyndt J.A."/>
            <person name="Robertson S."/>
            <person name="Shoffstall I.B."/>
            <person name="Ramaley R.F."/>
            <person name="Meyer T.E."/>
        </authorList>
    </citation>
    <scope>NUCLEOTIDE SEQUENCE [LARGE SCALE GENOMIC DNA]</scope>
    <source>
        <strain evidence="3 4">M37P</strain>
    </source>
</reference>
<organism evidence="3 4">
    <name type="scientific">Rhodobacter calidifons</name>
    <dbReference type="NCBI Taxonomy" id="2715277"/>
    <lineage>
        <taxon>Bacteria</taxon>
        <taxon>Pseudomonadati</taxon>
        <taxon>Pseudomonadota</taxon>
        <taxon>Alphaproteobacteria</taxon>
        <taxon>Rhodobacterales</taxon>
        <taxon>Rhodobacter group</taxon>
        <taxon>Rhodobacter</taxon>
    </lineage>
</organism>
<evidence type="ECO:0000259" key="2">
    <source>
        <dbReference type="Pfam" id="PF12975"/>
    </source>
</evidence>
<dbReference type="RefSeq" id="WP_166402221.1">
    <property type="nucleotide sequence ID" value="NZ_JAANHS010000003.1"/>
</dbReference>
<accession>A0ABX0G5W4</accession>
<dbReference type="Gene3D" id="2.60.40.2390">
    <property type="match status" value="1"/>
</dbReference>
<sequence>MRPALLLVLTLATPLRAEPAPPQVAPEVASLTAGVFCALHAMDQRPAPGTLSGWIHVPDGPIDFHWPDTRIVPAQIGLAFGVRSRLQPGIFRDGEMRVFRPGSTTPETWESGFSDTGEQIAFFRFDREDELLPGLWRFEAWADGERLYAIAFEVVPAAALPDMAQACGAIS</sequence>